<protein>
    <submittedName>
        <fullName evidence="1">Uncharacterized protein</fullName>
    </submittedName>
</protein>
<reference evidence="1" key="1">
    <citation type="submission" date="2022-09" db="EMBL/GenBank/DDBJ databases">
        <title>A Global Phylogenomic Analysis of the Shiitake Genus Lentinula.</title>
        <authorList>
            <consortium name="DOE Joint Genome Institute"/>
            <person name="Sierra-Patev S."/>
            <person name="Min B."/>
            <person name="Naranjo-Ortiz M."/>
            <person name="Looney B."/>
            <person name="Konkel Z."/>
            <person name="Slot J.C."/>
            <person name="Sakamoto Y."/>
            <person name="Steenwyk J.L."/>
            <person name="Rokas A."/>
            <person name="Carro J."/>
            <person name="Camarero S."/>
            <person name="Ferreira P."/>
            <person name="Molpeceres G."/>
            <person name="Ruiz-Duenas F.J."/>
            <person name="Serrano A."/>
            <person name="Henrissat B."/>
            <person name="Drula E."/>
            <person name="Hughes K.W."/>
            <person name="Mata J.L."/>
            <person name="Ishikawa N.K."/>
            <person name="Vargas-Isla R."/>
            <person name="Ushijima S."/>
            <person name="Smith C.A."/>
            <person name="Ahrendt S."/>
            <person name="Andreopoulos W."/>
            <person name="He G."/>
            <person name="Labutti K."/>
            <person name="Lipzen A."/>
            <person name="Ng V."/>
            <person name="Riley R."/>
            <person name="Sandor L."/>
            <person name="Barry K."/>
            <person name="Martinez A.T."/>
            <person name="Xiao Y."/>
            <person name="Gibbons J.G."/>
            <person name="Terashima K."/>
            <person name="Grigoriev I.V."/>
            <person name="Hibbett D.S."/>
        </authorList>
    </citation>
    <scope>NUCLEOTIDE SEQUENCE</scope>
    <source>
        <strain evidence="1">TMI1499</strain>
    </source>
</reference>
<sequence length="59" mass="6773">RLPLEQFQLVSKAFYQGPTHPTLRANPFPEVTDIFCRLPLSTNHWLTLTHLLCGDIVLL</sequence>
<comment type="caution">
    <text evidence="1">The sequence shown here is derived from an EMBL/GenBank/DDBJ whole genome shotgun (WGS) entry which is preliminary data.</text>
</comment>
<evidence type="ECO:0000313" key="1">
    <source>
        <dbReference type="EMBL" id="KAJ3808551.1"/>
    </source>
</evidence>
<proteinExistence type="predicted"/>
<feature type="non-terminal residue" evidence="1">
    <location>
        <position position="59"/>
    </location>
</feature>
<dbReference type="Proteomes" id="UP001163835">
    <property type="component" value="Unassembled WGS sequence"/>
</dbReference>
<dbReference type="EMBL" id="MU795214">
    <property type="protein sequence ID" value="KAJ3808551.1"/>
    <property type="molecule type" value="Genomic_DNA"/>
</dbReference>
<feature type="non-terminal residue" evidence="1">
    <location>
        <position position="1"/>
    </location>
</feature>
<evidence type="ECO:0000313" key="2">
    <source>
        <dbReference type="Proteomes" id="UP001163835"/>
    </source>
</evidence>
<name>A0ACC1TW28_9AGAR</name>
<organism evidence="1 2">
    <name type="scientific">Lentinula aff. lateritia</name>
    <dbReference type="NCBI Taxonomy" id="2804960"/>
    <lineage>
        <taxon>Eukaryota</taxon>
        <taxon>Fungi</taxon>
        <taxon>Dikarya</taxon>
        <taxon>Basidiomycota</taxon>
        <taxon>Agaricomycotina</taxon>
        <taxon>Agaricomycetes</taxon>
        <taxon>Agaricomycetidae</taxon>
        <taxon>Agaricales</taxon>
        <taxon>Marasmiineae</taxon>
        <taxon>Omphalotaceae</taxon>
        <taxon>Lentinula</taxon>
    </lineage>
</organism>
<accession>A0ACC1TW28</accession>
<keyword evidence="2" id="KW-1185">Reference proteome</keyword>
<gene>
    <name evidence="1" type="ORF">F5876DRAFT_21282</name>
</gene>